<dbReference type="Proteomes" id="UP000789702">
    <property type="component" value="Unassembled WGS sequence"/>
</dbReference>
<name>A0ACA9PU78_9GLOM</name>
<proteinExistence type="predicted"/>
<keyword evidence="2" id="KW-1185">Reference proteome</keyword>
<evidence type="ECO:0000313" key="1">
    <source>
        <dbReference type="EMBL" id="CAG8722671.1"/>
    </source>
</evidence>
<accession>A0ACA9PU78</accession>
<dbReference type="EMBL" id="CAJVPU010033511">
    <property type="protein sequence ID" value="CAG8722671.1"/>
    <property type="molecule type" value="Genomic_DNA"/>
</dbReference>
<protein>
    <submittedName>
        <fullName evidence="1">7966_t:CDS:1</fullName>
    </submittedName>
</protein>
<organism evidence="1 2">
    <name type="scientific">Dentiscutata heterogama</name>
    <dbReference type="NCBI Taxonomy" id="1316150"/>
    <lineage>
        <taxon>Eukaryota</taxon>
        <taxon>Fungi</taxon>
        <taxon>Fungi incertae sedis</taxon>
        <taxon>Mucoromycota</taxon>
        <taxon>Glomeromycotina</taxon>
        <taxon>Glomeromycetes</taxon>
        <taxon>Diversisporales</taxon>
        <taxon>Gigasporaceae</taxon>
        <taxon>Dentiscutata</taxon>
    </lineage>
</organism>
<comment type="caution">
    <text evidence="1">The sequence shown here is derived from an EMBL/GenBank/DDBJ whole genome shotgun (WGS) entry which is preliminary data.</text>
</comment>
<evidence type="ECO:0000313" key="2">
    <source>
        <dbReference type="Proteomes" id="UP000789702"/>
    </source>
</evidence>
<feature type="non-terminal residue" evidence="1">
    <location>
        <position position="70"/>
    </location>
</feature>
<reference evidence="1" key="1">
    <citation type="submission" date="2021-06" db="EMBL/GenBank/DDBJ databases">
        <authorList>
            <person name="Kallberg Y."/>
            <person name="Tangrot J."/>
            <person name="Rosling A."/>
        </authorList>
    </citation>
    <scope>NUCLEOTIDE SEQUENCE</scope>
    <source>
        <strain evidence="1">IL203A</strain>
    </source>
</reference>
<gene>
    <name evidence="1" type="ORF">DHETER_LOCUS12926</name>
</gene>
<sequence length="70" mass="8280">MAFQNFNKFNNAVSDKHINYFAREDFSEIEKITEGGFSSVYKAKWQDYGLSIVIKHFRIIKSSDERIIKE</sequence>